<dbReference type="InterPro" id="IPR039426">
    <property type="entry name" value="TonB-dep_rcpt-like"/>
</dbReference>
<evidence type="ECO:0000256" key="12">
    <source>
        <dbReference type="SAM" id="SignalP"/>
    </source>
</evidence>
<evidence type="ECO:0000256" key="3">
    <source>
        <dbReference type="ARBA" id="ARBA00022452"/>
    </source>
</evidence>
<sequence>MKNFVVTKSPVAQALTLALILTFGSQQAFAADEASPSNGESSSVMAPASSSVSKQVEVISIFGSHNQLETATGSAVVIGEAQLDLFEFDDIHRVLQSVPGVYVREEDGYGLRPNIGLRGATSERSSKIALMEDGVLIAPAPYAAPAAYYFPMMSRMTQVEIFKGPSAIQYGPNTVGGAINMVSRPITDKSAEQGGEGMLDLAYGQDNYQKAHGYYSQNIASDNAITGKGQVGVLVEAIHLGSDGFKSLTGVQGNEFDTGFEKNEVLMKLNYVPSNSESNQFFQLKMAYGEETSNETYLGLTDDDFAIDSDVRYLASQKDQMDWEHYQFQLSHYIELSDEVSLFSQAYHREFDRDWDRFNSFVSNRSVQRILTEPEHNQHLVGVLRGESDTLGKQDSLVFTLNDRRYYSKGIETKLTWDTNISSAEVIVDTGIRLHQDNVTRKHTASYYDMTAGIMELNGTPSEVITQNDDTATAVAAFTNVNAVIDKFHITLGLRIEHIEGEAKDLLENTIKENSDTVFLPGAGLFYQLTAEHGLLVGVNKGYVPNSPGQESNIDPEESWNYEFGWRYSTDDLQGEVIGFYNDYSNLKAKCTFSSSSDCTQTLDQEFNGGEVDVYGIEASTSINWQLTSSVTVPLKVAYTYSQSEFKTKFNSTFSQWGNVEVGDELPYLPEHQLSIEAGLQGDNWQTSILLKYLAEMSEAAGSNTELEGLMTDELLQVDFSAWYQVYDQLKLYGKIDNITDEKVIVSRRPFGARPGKPRQVIVGVKYSF</sequence>
<evidence type="ECO:0000256" key="8">
    <source>
        <dbReference type="ARBA" id="ARBA00023237"/>
    </source>
</evidence>
<dbReference type="PROSITE" id="PS01156">
    <property type="entry name" value="TONB_DEPENDENT_REC_2"/>
    <property type="match status" value="1"/>
</dbReference>
<evidence type="ECO:0000256" key="1">
    <source>
        <dbReference type="ARBA" id="ARBA00004571"/>
    </source>
</evidence>
<keyword evidence="4 9" id="KW-0812">Transmembrane</keyword>
<evidence type="ECO:0000256" key="4">
    <source>
        <dbReference type="ARBA" id="ARBA00022692"/>
    </source>
</evidence>
<evidence type="ECO:0000313" key="16">
    <source>
        <dbReference type="Proteomes" id="UP000029868"/>
    </source>
</evidence>
<keyword evidence="15" id="KW-0675">Receptor</keyword>
<dbReference type="Proteomes" id="UP000029868">
    <property type="component" value="Unassembled WGS sequence"/>
</dbReference>
<dbReference type="InterPro" id="IPR037066">
    <property type="entry name" value="Plug_dom_sf"/>
</dbReference>
<keyword evidence="7 9" id="KW-0472">Membrane</keyword>
<evidence type="ECO:0000256" key="7">
    <source>
        <dbReference type="ARBA" id="ARBA00023136"/>
    </source>
</evidence>
<keyword evidence="3 9" id="KW-1134">Transmembrane beta strand</keyword>
<proteinExistence type="inferred from homology"/>
<name>A0A099KYL8_COLPS</name>
<evidence type="ECO:0000256" key="10">
    <source>
        <dbReference type="PROSITE-ProRule" id="PRU10144"/>
    </source>
</evidence>
<dbReference type="InterPro" id="IPR000531">
    <property type="entry name" value="Beta-barrel_TonB"/>
</dbReference>
<dbReference type="PANTHER" id="PTHR30442">
    <property type="entry name" value="IRON III DICITRATE TRANSPORT PROTEIN FECA"/>
    <property type="match status" value="1"/>
</dbReference>
<reference evidence="15 16" key="1">
    <citation type="submission" date="2014-08" db="EMBL/GenBank/DDBJ databases">
        <title>Genomic and Phenotypic Diversity of Colwellia psychrerythraea strains from Disparate Marine Basins.</title>
        <authorList>
            <person name="Techtmann S.M."/>
            <person name="Stelling S.C."/>
            <person name="Utturkar S.M."/>
            <person name="Alshibli N."/>
            <person name="Harris A."/>
            <person name="Brown S.D."/>
            <person name="Hazen T.C."/>
        </authorList>
    </citation>
    <scope>NUCLEOTIDE SEQUENCE [LARGE SCALE GENOMIC DNA]</scope>
    <source>
        <strain evidence="15 16">GAB14E</strain>
    </source>
</reference>
<dbReference type="PANTHER" id="PTHR30442:SF0">
    <property type="entry name" value="FE(3+) DICITRATE TRANSPORT PROTEIN FECA"/>
    <property type="match status" value="1"/>
</dbReference>
<feature type="short sequence motif" description="TonB C-terminal box" evidence="10">
    <location>
        <begin position="752"/>
        <end position="769"/>
    </location>
</feature>
<evidence type="ECO:0000313" key="15">
    <source>
        <dbReference type="EMBL" id="KGJ94952.1"/>
    </source>
</evidence>
<feature type="domain" description="TonB-dependent receptor-like beta-barrel" evidence="13">
    <location>
        <begin position="292"/>
        <end position="739"/>
    </location>
</feature>
<dbReference type="Pfam" id="PF00593">
    <property type="entry name" value="TonB_dep_Rec_b-barrel"/>
    <property type="match status" value="1"/>
</dbReference>
<dbReference type="Gene3D" id="2.40.170.20">
    <property type="entry name" value="TonB-dependent receptor, beta-barrel domain"/>
    <property type="match status" value="1"/>
</dbReference>
<dbReference type="Pfam" id="PF07715">
    <property type="entry name" value="Plug"/>
    <property type="match status" value="1"/>
</dbReference>
<evidence type="ECO:0000256" key="2">
    <source>
        <dbReference type="ARBA" id="ARBA00022448"/>
    </source>
</evidence>
<evidence type="ECO:0000256" key="6">
    <source>
        <dbReference type="ARBA" id="ARBA00023077"/>
    </source>
</evidence>
<feature type="chain" id="PRO_5001949522" evidence="12">
    <location>
        <begin position="31"/>
        <end position="769"/>
    </location>
</feature>
<keyword evidence="2 9" id="KW-0813">Transport</keyword>
<dbReference type="GO" id="GO:0033214">
    <property type="term" value="P:siderophore-iron import into cell"/>
    <property type="evidence" value="ECO:0007669"/>
    <property type="project" value="TreeGrafter"/>
</dbReference>
<keyword evidence="6 11" id="KW-0798">TonB box</keyword>
<accession>A0A099KYL8</accession>
<dbReference type="Gene3D" id="2.170.130.10">
    <property type="entry name" value="TonB-dependent receptor, plug domain"/>
    <property type="match status" value="1"/>
</dbReference>
<dbReference type="InterPro" id="IPR010917">
    <property type="entry name" value="TonB_rcpt_CS"/>
</dbReference>
<dbReference type="PROSITE" id="PS52016">
    <property type="entry name" value="TONB_DEPENDENT_REC_3"/>
    <property type="match status" value="1"/>
</dbReference>
<protein>
    <submittedName>
        <fullName evidence="15">TonB-dependent receptor</fullName>
    </submittedName>
</protein>
<evidence type="ECO:0000256" key="11">
    <source>
        <dbReference type="RuleBase" id="RU003357"/>
    </source>
</evidence>
<dbReference type="RefSeq" id="WP_033081847.1">
    <property type="nucleotide sequence ID" value="NZ_JQEC01000016.1"/>
</dbReference>
<comment type="similarity">
    <text evidence="9 11">Belongs to the TonB-dependent receptor family.</text>
</comment>
<comment type="subcellular location">
    <subcellularLocation>
        <location evidence="1 9">Cell outer membrane</location>
        <topology evidence="1 9">Multi-pass membrane protein</topology>
    </subcellularLocation>
</comment>
<evidence type="ECO:0000256" key="5">
    <source>
        <dbReference type="ARBA" id="ARBA00022729"/>
    </source>
</evidence>
<dbReference type="SUPFAM" id="SSF56935">
    <property type="entry name" value="Porins"/>
    <property type="match status" value="1"/>
</dbReference>
<evidence type="ECO:0000256" key="9">
    <source>
        <dbReference type="PROSITE-ProRule" id="PRU01360"/>
    </source>
</evidence>
<dbReference type="AlphaFoldDB" id="A0A099KYL8"/>
<evidence type="ECO:0000259" key="14">
    <source>
        <dbReference type="Pfam" id="PF07715"/>
    </source>
</evidence>
<dbReference type="EMBL" id="JQEC01000016">
    <property type="protein sequence ID" value="KGJ94952.1"/>
    <property type="molecule type" value="Genomic_DNA"/>
</dbReference>
<gene>
    <name evidence="15" type="ORF">GAB14E_2186</name>
</gene>
<keyword evidence="5 12" id="KW-0732">Signal</keyword>
<comment type="caution">
    <text evidence="15">The sequence shown here is derived from an EMBL/GenBank/DDBJ whole genome shotgun (WGS) entry which is preliminary data.</text>
</comment>
<dbReference type="InterPro" id="IPR036942">
    <property type="entry name" value="Beta-barrel_TonB_sf"/>
</dbReference>
<feature type="signal peptide" evidence="12">
    <location>
        <begin position="1"/>
        <end position="30"/>
    </location>
</feature>
<keyword evidence="8 9" id="KW-0998">Cell outer membrane</keyword>
<feature type="domain" description="TonB-dependent receptor plug" evidence="14">
    <location>
        <begin position="69"/>
        <end position="178"/>
    </location>
</feature>
<evidence type="ECO:0000259" key="13">
    <source>
        <dbReference type="Pfam" id="PF00593"/>
    </source>
</evidence>
<dbReference type="GO" id="GO:0009279">
    <property type="term" value="C:cell outer membrane"/>
    <property type="evidence" value="ECO:0007669"/>
    <property type="project" value="UniProtKB-SubCell"/>
</dbReference>
<organism evidence="15 16">
    <name type="scientific">Colwellia psychrerythraea</name>
    <name type="common">Vibrio psychroerythus</name>
    <dbReference type="NCBI Taxonomy" id="28229"/>
    <lineage>
        <taxon>Bacteria</taxon>
        <taxon>Pseudomonadati</taxon>
        <taxon>Pseudomonadota</taxon>
        <taxon>Gammaproteobacteria</taxon>
        <taxon>Alteromonadales</taxon>
        <taxon>Colwelliaceae</taxon>
        <taxon>Colwellia</taxon>
    </lineage>
</organism>
<dbReference type="InterPro" id="IPR012910">
    <property type="entry name" value="Plug_dom"/>
</dbReference>
<dbReference type="PATRIC" id="fig|28229.3.peg.1805"/>